<feature type="transmembrane region" description="Helical" evidence="1">
    <location>
        <begin position="148"/>
        <end position="169"/>
    </location>
</feature>
<evidence type="ECO:0000259" key="2">
    <source>
        <dbReference type="Pfam" id="PF01757"/>
    </source>
</evidence>
<keyword evidence="4" id="KW-1185">Reference proteome</keyword>
<dbReference type="Pfam" id="PF01757">
    <property type="entry name" value="Acyl_transf_3"/>
    <property type="match status" value="1"/>
</dbReference>
<evidence type="ECO:0000256" key="1">
    <source>
        <dbReference type="SAM" id="Phobius"/>
    </source>
</evidence>
<sequence length="371" mass="40654">MHALPGRLPLIDALKGLACVLIVWHHLAFYGPMSDIAYPLAPRLISWLYDYGRLAVHVFLVIGGFLAAASLAPAGVARFEQPGLQILRRYCRLVVPYLAALVLSVAAAALARHGLRDESVPSVPTVAQLLAHGLLLQDLLNQEALSAGVWYVAIDFQLFALTVLLFSGVRWAQRRWPGTTARLGVVLVLGLALLSLLYFNRHPGLDETGLYFFGSYGLGLLAFWAGRSPRPWLWLGGMAAMGALALAIDFRARIATALAVALMLAWAQRSEWMRRWPHPPLVRTLGQTSYSVFLVHFPVCLLVNLLVSRLWPTQPLANALGMLTAFVLSVLAGQLLHRGVEARPPSTRQVLQWMVGLMAIGLCVIGFEHLA</sequence>
<name>A0A9X1VVD8_9BURK</name>
<reference evidence="3" key="1">
    <citation type="submission" date="2022-03" db="EMBL/GenBank/DDBJ databases">
        <authorList>
            <person name="Woo C.Y."/>
        </authorList>
    </citation>
    <scope>NUCLEOTIDE SEQUENCE</scope>
    <source>
        <strain evidence="3">CYS-02</strain>
    </source>
</reference>
<feature type="transmembrane region" description="Helical" evidence="1">
    <location>
        <begin position="349"/>
        <end position="367"/>
    </location>
</feature>
<proteinExistence type="predicted"/>
<dbReference type="RefSeq" id="WP_243305213.1">
    <property type="nucleotide sequence ID" value="NZ_JALGBI010000001.1"/>
</dbReference>
<feature type="domain" description="Acyltransferase 3" evidence="2">
    <location>
        <begin position="11"/>
        <end position="331"/>
    </location>
</feature>
<keyword evidence="1" id="KW-1133">Transmembrane helix</keyword>
<organism evidence="3 4">
    <name type="scientific">Variovorax terrae</name>
    <dbReference type="NCBI Taxonomy" id="2923278"/>
    <lineage>
        <taxon>Bacteria</taxon>
        <taxon>Pseudomonadati</taxon>
        <taxon>Pseudomonadota</taxon>
        <taxon>Betaproteobacteria</taxon>
        <taxon>Burkholderiales</taxon>
        <taxon>Comamonadaceae</taxon>
        <taxon>Variovorax</taxon>
    </lineage>
</organism>
<keyword evidence="3" id="KW-0012">Acyltransferase</keyword>
<keyword evidence="1" id="KW-0812">Transmembrane</keyword>
<comment type="caution">
    <text evidence="3">The sequence shown here is derived from an EMBL/GenBank/DDBJ whole genome shotgun (WGS) entry which is preliminary data.</text>
</comment>
<dbReference type="EMBL" id="JALGBI010000001">
    <property type="protein sequence ID" value="MCJ0762719.1"/>
    <property type="molecule type" value="Genomic_DNA"/>
</dbReference>
<feature type="transmembrane region" description="Helical" evidence="1">
    <location>
        <begin position="12"/>
        <end position="31"/>
    </location>
</feature>
<accession>A0A9X1VVD8</accession>
<dbReference type="InterPro" id="IPR002656">
    <property type="entry name" value="Acyl_transf_3_dom"/>
</dbReference>
<dbReference type="GO" id="GO:0016020">
    <property type="term" value="C:membrane"/>
    <property type="evidence" value="ECO:0007669"/>
    <property type="project" value="TreeGrafter"/>
</dbReference>
<dbReference type="InterPro" id="IPR050879">
    <property type="entry name" value="Acyltransferase_3"/>
</dbReference>
<dbReference type="GO" id="GO:0000271">
    <property type="term" value="P:polysaccharide biosynthetic process"/>
    <property type="evidence" value="ECO:0007669"/>
    <property type="project" value="TreeGrafter"/>
</dbReference>
<gene>
    <name evidence="3" type="ORF">MMF98_05780</name>
</gene>
<feature type="transmembrane region" description="Helical" evidence="1">
    <location>
        <begin position="319"/>
        <end position="337"/>
    </location>
</feature>
<dbReference type="AlphaFoldDB" id="A0A9X1VVD8"/>
<feature type="transmembrane region" description="Helical" evidence="1">
    <location>
        <begin position="287"/>
        <end position="307"/>
    </location>
</feature>
<keyword evidence="1" id="KW-0472">Membrane</keyword>
<dbReference type="Proteomes" id="UP001139447">
    <property type="component" value="Unassembled WGS sequence"/>
</dbReference>
<keyword evidence="3" id="KW-0808">Transferase</keyword>
<feature type="transmembrane region" description="Helical" evidence="1">
    <location>
        <begin position="181"/>
        <end position="198"/>
    </location>
</feature>
<feature type="transmembrane region" description="Helical" evidence="1">
    <location>
        <begin position="210"/>
        <end position="226"/>
    </location>
</feature>
<feature type="transmembrane region" description="Helical" evidence="1">
    <location>
        <begin position="238"/>
        <end position="267"/>
    </location>
</feature>
<evidence type="ECO:0000313" key="3">
    <source>
        <dbReference type="EMBL" id="MCJ0762719.1"/>
    </source>
</evidence>
<feature type="transmembrane region" description="Helical" evidence="1">
    <location>
        <begin position="51"/>
        <end position="72"/>
    </location>
</feature>
<evidence type="ECO:0000313" key="4">
    <source>
        <dbReference type="Proteomes" id="UP001139447"/>
    </source>
</evidence>
<feature type="transmembrane region" description="Helical" evidence="1">
    <location>
        <begin position="93"/>
        <end position="111"/>
    </location>
</feature>
<dbReference type="GO" id="GO:0016747">
    <property type="term" value="F:acyltransferase activity, transferring groups other than amino-acyl groups"/>
    <property type="evidence" value="ECO:0007669"/>
    <property type="project" value="InterPro"/>
</dbReference>
<dbReference type="PANTHER" id="PTHR23028">
    <property type="entry name" value="ACETYLTRANSFERASE"/>
    <property type="match status" value="1"/>
</dbReference>
<dbReference type="PANTHER" id="PTHR23028:SF53">
    <property type="entry name" value="ACYL_TRANSF_3 DOMAIN-CONTAINING PROTEIN"/>
    <property type="match status" value="1"/>
</dbReference>
<protein>
    <submittedName>
        <fullName evidence="3">Acyltransferase</fullName>
    </submittedName>
</protein>